<dbReference type="STRING" id="797277.SAMN05216198_0116"/>
<organism evidence="2 3">
    <name type="scientific">Halopseudomonas litoralis</name>
    <dbReference type="NCBI Taxonomy" id="797277"/>
    <lineage>
        <taxon>Bacteria</taxon>
        <taxon>Pseudomonadati</taxon>
        <taxon>Pseudomonadota</taxon>
        <taxon>Gammaproteobacteria</taxon>
        <taxon>Pseudomonadales</taxon>
        <taxon>Pseudomonadaceae</taxon>
        <taxon>Halopseudomonas</taxon>
    </lineage>
</organism>
<keyword evidence="3" id="KW-1185">Reference proteome</keyword>
<protein>
    <submittedName>
        <fullName evidence="2">Uncharacterized protein</fullName>
    </submittedName>
</protein>
<gene>
    <name evidence="2" type="ORF">SAMN05216198_0116</name>
</gene>
<keyword evidence="1" id="KW-0472">Membrane</keyword>
<reference evidence="3" key="1">
    <citation type="submission" date="2016-10" db="EMBL/GenBank/DDBJ databases">
        <authorList>
            <person name="Varghese N."/>
            <person name="Submissions S."/>
        </authorList>
    </citation>
    <scope>NUCLEOTIDE SEQUENCE [LARGE SCALE GENOMIC DNA]</scope>
    <source>
        <strain evidence="3">2SM5</strain>
    </source>
</reference>
<dbReference type="AlphaFoldDB" id="A0A1H1L747"/>
<evidence type="ECO:0000256" key="1">
    <source>
        <dbReference type="SAM" id="Phobius"/>
    </source>
</evidence>
<feature type="transmembrane region" description="Helical" evidence="1">
    <location>
        <begin position="48"/>
        <end position="65"/>
    </location>
</feature>
<keyword evidence="1" id="KW-1133">Transmembrane helix</keyword>
<dbReference type="OrthoDB" id="6078555at2"/>
<accession>A0A1H1L747</accession>
<evidence type="ECO:0000313" key="3">
    <source>
        <dbReference type="Proteomes" id="UP000243426"/>
    </source>
</evidence>
<dbReference type="RefSeq" id="WP_157718485.1">
    <property type="nucleotide sequence ID" value="NZ_LT629748.1"/>
</dbReference>
<keyword evidence="1" id="KW-0812">Transmembrane</keyword>
<sequence length="69" mass="7245">MKFLACDGAWSVGSGAIACDGTLITITSEEIAEEISSPALTPEESQQLIDASLLIFAAVFGFLVLKKLL</sequence>
<evidence type="ECO:0000313" key="2">
    <source>
        <dbReference type="EMBL" id="SDR70237.1"/>
    </source>
</evidence>
<dbReference type="EMBL" id="LT629748">
    <property type="protein sequence ID" value="SDR70237.1"/>
    <property type="molecule type" value="Genomic_DNA"/>
</dbReference>
<dbReference type="Proteomes" id="UP000243426">
    <property type="component" value="Chromosome I"/>
</dbReference>
<name>A0A1H1L747_9GAMM</name>
<dbReference type="PROSITE" id="PS51257">
    <property type="entry name" value="PROKAR_LIPOPROTEIN"/>
    <property type="match status" value="1"/>
</dbReference>
<proteinExistence type="predicted"/>